<comment type="subcellular location">
    <subcellularLocation>
        <location evidence="2">Endoplasmic reticulum</location>
    </subcellularLocation>
    <subcellularLocation>
        <location evidence="1">Membrane</location>
        <topology evidence="1">Multi-pass membrane protein</topology>
    </subcellularLocation>
</comment>
<proteinExistence type="inferred from homology"/>
<feature type="transmembrane region" description="Helical" evidence="19">
    <location>
        <begin position="38"/>
        <end position="56"/>
    </location>
</feature>
<evidence type="ECO:0000256" key="13">
    <source>
        <dbReference type="ARBA" id="ARBA00023264"/>
    </source>
</evidence>
<evidence type="ECO:0000256" key="7">
    <source>
        <dbReference type="ARBA" id="ARBA00022692"/>
    </source>
</evidence>
<gene>
    <name evidence="20" type="ORF">TCMB3V08_LOCUS5829</name>
</gene>
<evidence type="ECO:0000256" key="12">
    <source>
        <dbReference type="ARBA" id="ARBA00023209"/>
    </source>
</evidence>
<keyword evidence="9 19" id="KW-1133">Transmembrane helix</keyword>
<sequence>MAENVADEFFVNDSILFESSHLGNIANYLGATEPALRLLLSILIGYPLTLIHRFTLYGKSTLHQHIFFIVSGLSIGYFNYGWEVLHSMASILVTYTVLFTMGGSLISVAITFIFSMTYLLAGYYATGTETYDIKWSMPQCVLTLRLIGLAFDLYDGKKPAELLSNDQKKAALSKIPSLLEVAGHTYFPSSFLVGPQFSMRRYQDFVSGEFREKNTYSLLCSQMLPFVKKCLVLGFWGKMTLYKYISCWLISEGVCICSGMFYLKKISPSSAEGSKTPTGLWQPDHRYVYKRLKFMGNRYISQAAALMFLAVWHGLHTGYYMCFAMEFLVMKLEKDVSFV</sequence>
<evidence type="ECO:0000256" key="15">
    <source>
        <dbReference type="ARBA" id="ARBA00025707"/>
    </source>
</evidence>
<dbReference type="GO" id="GO:0047184">
    <property type="term" value="F:1-acylglycerophosphocholine O-acyltransferase activity"/>
    <property type="evidence" value="ECO:0007669"/>
    <property type="project" value="UniProtKB-EC"/>
</dbReference>
<evidence type="ECO:0000256" key="17">
    <source>
        <dbReference type="ARBA" id="ARBA00038923"/>
    </source>
</evidence>
<name>A0A7R9P808_TIMCA</name>
<dbReference type="GO" id="GO:0006656">
    <property type="term" value="P:phosphatidylcholine biosynthetic process"/>
    <property type="evidence" value="ECO:0007669"/>
    <property type="project" value="TreeGrafter"/>
</dbReference>
<feature type="transmembrane region" description="Helical" evidence="19">
    <location>
        <begin position="62"/>
        <end position="80"/>
    </location>
</feature>
<evidence type="ECO:0000256" key="19">
    <source>
        <dbReference type="SAM" id="Phobius"/>
    </source>
</evidence>
<reference evidence="20" key="1">
    <citation type="submission" date="2020-11" db="EMBL/GenBank/DDBJ databases">
        <authorList>
            <person name="Tran Van P."/>
        </authorList>
    </citation>
    <scope>NUCLEOTIDE SEQUENCE</scope>
</reference>
<evidence type="ECO:0000256" key="5">
    <source>
        <dbReference type="ARBA" id="ARBA00022516"/>
    </source>
</evidence>
<evidence type="ECO:0000313" key="20">
    <source>
        <dbReference type="EMBL" id="CAD7573189.1"/>
    </source>
</evidence>
<dbReference type="PANTHER" id="PTHR13906">
    <property type="entry name" value="PORCUPINE"/>
    <property type="match status" value="1"/>
</dbReference>
<keyword evidence="8" id="KW-0256">Endoplasmic reticulum</keyword>
<keyword evidence="10" id="KW-0443">Lipid metabolism</keyword>
<dbReference type="GO" id="GO:0016020">
    <property type="term" value="C:membrane"/>
    <property type="evidence" value="ECO:0007669"/>
    <property type="project" value="UniProtKB-SubCell"/>
</dbReference>
<keyword evidence="13" id="KW-1208">Phospholipid metabolism</keyword>
<dbReference type="EC" id="2.3.1.23" evidence="16"/>
<evidence type="ECO:0000256" key="8">
    <source>
        <dbReference type="ARBA" id="ARBA00022824"/>
    </source>
</evidence>
<keyword evidence="5" id="KW-0444">Lipid biosynthesis</keyword>
<protein>
    <recommendedName>
        <fullName evidence="18">Lysophospholipid acyltransferase 5</fullName>
        <ecNumber evidence="16">2.3.1.23</ecNumber>
        <ecNumber evidence="17">2.3.1.n6</ecNumber>
    </recommendedName>
</protein>
<evidence type="ECO:0000256" key="11">
    <source>
        <dbReference type="ARBA" id="ARBA00023136"/>
    </source>
</evidence>
<dbReference type="InterPro" id="IPR049941">
    <property type="entry name" value="LPLAT_7/PORCN-like"/>
</dbReference>
<evidence type="ECO:0000256" key="18">
    <source>
        <dbReference type="ARBA" id="ARBA00039721"/>
    </source>
</evidence>
<evidence type="ECO:0000256" key="3">
    <source>
        <dbReference type="ARBA" id="ARBA00005074"/>
    </source>
</evidence>
<comment type="pathway">
    <text evidence="15">Phospholipid metabolism.</text>
</comment>
<evidence type="ECO:0000256" key="14">
    <source>
        <dbReference type="ARBA" id="ARBA00023315"/>
    </source>
</evidence>
<keyword evidence="14" id="KW-0012">Acyltransferase</keyword>
<dbReference type="GO" id="GO:0071617">
    <property type="term" value="F:lysophospholipid acyltransferase activity"/>
    <property type="evidence" value="ECO:0007669"/>
    <property type="project" value="TreeGrafter"/>
</dbReference>
<evidence type="ECO:0000256" key="2">
    <source>
        <dbReference type="ARBA" id="ARBA00004240"/>
    </source>
</evidence>
<keyword evidence="11 19" id="KW-0472">Membrane</keyword>
<comment type="pathway">
    <text evidence="3">Lipid metabolism; phospholipid metabolism.</text>
</comment>
<feature type="transmembrane region" description="Helical" evidence="19">
    <location>
        <begin position="299"/>
        <end position="322"/>
    </location>
</feature>
<evidence type="ECO:0000256" key="6">
    <source>
        <dbReference type="ARBA" id="ARBA00022679"/>
    </source>
</evidence>
<keyword evidence="6" id="KW-0808">Transferase</keyword>
<keyword evidence="7 19" id="KW-0812">Transmembrane</keyword>
<evidence type="ECO:0000256" key="16">
    <source>
        <dbReference type="ARBA" id="ARBA00026120"/>
    </source>
</evidence>
<dbReference type="AlphaFoldDB" id="A0A7R9P808"/>
<keyword evidence="12" id="KW-0594">Phospholipid biosynthesis</keyword>
<evidence type="ECO:0000256" key="1">
    <source>
        <dbReference type="ARBA" id="ARBA00004141"/>
    </source>
</evidence>
<dbReference type="GO" id="GO:0030258">
    <property type="term" value="P:lipid modification"/>
    <property type="evidence" value="ECO:0007669"/>
    <property type="project" value="TreeGrafter"/>
</dbReference>
<dbReference type="InterPro" id="IPR004299">
    <property type="entry name" value="MBOAT_fam"/>
</dbReference>
<accession>A0A7R9P808</accession>
<dbReference type="GO" id="GO:0005783">
    <property type="term" value="C:endoplasmic reticulum"/>
    <property type="evidence" value="ECO:0007669"/>
    <property type="project" value="UniProtKB-SubCell"/>
</dbReference>
<dbReference type="Pfam" id="PF03062">
    <property type="entry name" value="MBOAT"/>
    <property type="match status" value="2"/>
</dbReference>
<evidence type="ECO:0000256" key="4">
    <source>
        <dbReference type="ARBA" id="ARBA00010323"/>
    </source>
</evidence>
<dbReference type="EMBL" id="OE181465">
    <property type="protein sequence ID" value="CAD7573189.1"/>
    <property type="molecule type" value="Genomic_DNA"/>
</dbReference>
<organism evidence="20">
    <name type="scientific">Timema californicum</name>
    <name type="common">California timema</name>
    <name type="synonym">Walking stick</name>
    <dbReference type="NCBI Taxonomy" id="61474"/>
    <lineage>
        <taxon>Eukaryota</taxon>
        <taxon>Metazoa</taxon>
        <taxon>Ecdysozoa</taxon>
        <taxon>Arthropoda</taxon>
        <taxon>Hexapoda</taxon>
        <taxon>Insecta</taxon>
        <taxon>Pterygota</taxon>
        <taxon>Neoptera</taxon>
        <taxon>Polyneoptera</taxon>
        <taxon>Phasmatodea</taxon>
        <taxon>Timematodea</taxon>
        <taxon>Timematoidea</taxon>
        <taxon>Timematidae</taxon>
        <taxon>Timema</taxon>
    </lineage>
</organism>
<dbReference type="PANTHER" id="PTHR13906:SF14">
    <property type="entry name" value="LYSOPHOSPHOLIPID ACYLTRANSFERASE 5"/>
    <property type="match status" value="1"/>
</dbReference>
<evidence type="ECO:0000256" key="9">
    <source>
        <dbReference type="ARBA" id="ARBA00022989"/>
    </source>
</evidence>
<dbReference type="EC" id="2.3.1.n6" evidence="17"/>
<comment type="similarity">
    <text evidence="4">Belongs to the membrane-bound acyltransferase family.</text>
</comment>
<evidence type="ECO:0000256" key="10">
    <source>
        <dbReference type="ARBA" id="ARBA00023098"/>
    </source>
</evidence>